<dbReference type="SUPFAM" id="SSF54637">
    <property type="entry name" value="Thioesterase/thiol ester dehydrase-isomerase"/>
    <property type="match status" value="1"/>
</dbReference>
<dbReference type="InterPro" id="IPR016776">
    <property type="entry name" value="ApeP-like_dehydratase"/>
</dbReference>
<gene>
    <name evidence="1" type="ORF">SAMN02745729_11431</name>
</gene>
<dbReference type="PIRSF" id="PIRSF020565">
    <property type="entry name" value="3Ho_Ac_ACP_DH_prd"/>
    <property type="match status" value="1"/>
</dbReference>
<dbReference type="AlphaFoldDB" id="A0A1H4G4E0"/>
<proteinExistence type="predicted"/>
<dbReference type="OrthoDB" id="9800188at2"/>
<evidence type="ECO:0000313" key="2">
    <source>
        <dbReference type="Proteomes" id="UP000242469"/>
    </source>
</evidence>
<dbReference type="Proteomes" id="UP000242469">
    <property type="component" value="Unassembled WGS sequence"/>
</dbReference>
<dbReference type="RefSeq" id="WP_091827387.1">
    <property type="nucleotide sequence ID" value="NZ_FNRJ01000014.1"/>
</dbReference>
<keyword evidence="2" id="KW-1185">Reference proteome</keyword>
<accession>A0A1H4G4E0</accession>
<dbReference type="Pfam" id="PF22817">
    <property type="entry name" value="ApeP-like"/>
    <property type="match status" value="1"/>
</dbReference>
<protein>
    <submittedName>
        <fullName evidence="1">Predicted 3-hydroxylacyl-ACP dehydratase, HotDog domain</fullName>
    </submittedName>
</protein>
<reference evidence="2" key="1">
    <citation type="submission" date="2016-10" db="EMBL/GenBank/DDBJ databases">
        <authorList>
            <person name="Varghese N."/>
            <person name="Submissions S."/>
        </authorList>
    </citation>
    <scope>NUCLEOTIDE SEQUENCE [LARGE SCALE GENOMIC DNA]</scope>
    <source>
        <strain evidence="2">DSM 11526</strain>
    </source>
</reference>
<organism evidence="1 2">
    <name type="scientific">Marinobacterium iners DSM 11526</name>
    <dbReference type="NCBI Taxonomy" id="1122198"/>
    <lineage>
        <taxon>Bacteria</taxon>
        <taxon>Pseudomonadati</taxon>
        <taxon>Pseudomonadota</taxon>
        <taxon>Gammaproteobacteria</taxon>
        <taxon>Oceanospirillales</taxon>
        <taxon>Oceanospirillaceae</taxon>
        <taxon>Marinobacterium</taxon>
    </lineage>
</organism>
<dbReference type="STRING" id="1122198.SAMN02745729_11431"/>
<dbReference type="EMBL" id="FNRJ01000014">
    <property type="protein sequence ID" value="SEB04483.1"/>
    <property type="molecule type" value="Genomic_DNA"/>
</dbReference>
<name>A0A1H4G4E0_9GAMM</name>
<sequence length="150" mass="16515">MRAEFSVDQLVPHSGQMSLLSEITGYGEDWLSAAVDITPTSMFLEEQGVPAWVGLEYMAQAIGAYAGLQERLKGHEPRVGFLLGTRRYSIPVPYFAPGERIQLKVIKNMQAENGLCAFDCELTGNGYTATASLNIYQPDDAETFLRDAMS</sequence>
<dbReference type="InterPro" id="IPR029069">
    <property type="entry name" value="HotDog_dom_sf"/>
</dbReference>
<evidence type="ECO:0000313" key="1">
    <source>
        <dbReference type="EMBL" id="SEB04483.1"/>
    </source>
</evidence>
<dbReference type="Gene3D" id="3.10.129.10">
    <property type="entry name" value="Hotdog Thioesterase"/>
    <property type="match status" value="1"/>
</dbReference>